<dbReference type="Proteomes" id="UP000750711">
    <property type="component" value="Unassembled WGS sequence"/>
</dbReference>
<evidence type="ECO:0000313" key="2">
    <source>
        <dbReference type="Proteomes" id="UP000750711"/>
    </source>
</evidence>
<reference evidence="1" key="1">
    <citation type="submission" date="2021-03" db="EMBL/GenBank/DDBJ databases">
        <title>Comparative genomics and phylogenomic investigation of the class Geoglossomycetes provide insights into ecological specialization and systematics.</title>
        <authorList>
            <person name="Melie T."/>
            <person name="Pirro S."/>
            <person name="Miller A.N."/>
            <person name="Quandt A."/>
        </authorList>
    </citation>
    <scope>NUCLEOTIDE SEQUENCE</scope>
    <source>
        <strain evidence="1">CAQ_001_2017</strain>
    </source>
</reference>
<sequence>MLHVRDPLAARRIVTRKSHYLRFLDKKSLRAIDREKPRPENERREDERIRGEILRPFNVPDFLKSDTSTDLNGYFGSKGTYDAAGKLESYSTWFRCLVKMMLKADELTASGKNYKWHEMGIFTRWDRVGSCKVLCVDTPREMASGLEEALAGSTPDLKDPFAMHAPLIDQIVKLYDDSVWAIRHPIREIEKTRQAAVPHFLEMHEISRHGTHISEIISVTIETMENLLRQQKAIYEKLDVLEKSYREQAQEYTRFQLQMIKSLGHRSCSNNERLKSETTLVMKSLP</sequence>
<dbReference type="EMBL" id="JAGHQM010000127">
    <property type="protein sequence ID" value="KAH0565181.1"/>
    <property type="molecule type" value="Genomic_DNA"/>
</dbReference>
<evidence type="ECO:0000313" key="1">
    <source>
        <dbReference type="EMBL" id="KAH0565181.1"/>
    </source>
</evidence>
<proteinExistence type="predicted"/>
<gene>
    <name evidence="1" type="ORF">GP486_001427</name>
</gene>
<name>A0A9P8LGV9_9PEZI</name>
<organism evidence="1 2">
    <name type="scientific">Trichoglossum hirsutum</name>
    <dbReference type="NCBI Taxonomy" id="265104"/>
    <lineage>
        <taxon>Eukaryota</taxon>
        <taxon>Fungi</taxon>
        <taxon>Dikarya</taxon>
        <taxon>Ascomycota</taxon>
        <taxon>Pezizomycotina</taxon>
        <taxon>Geoglossomycetes</taxon>
        <taxon>Geoglossales</taxon>
        <taxon>Geoglossaceae</taxon>
        <taxon>Trichoglossum</taxon>
    </lineage>
</organism>
<dbReference type="AlphaFoldDB" id="A0A9P8LGV9"/>
<keyword evidence="2" id="KW-1185">Reference proteome</keyword>
<protein>
    <submittedName>
        <fullName evidence="1">Uncharacterized protein</fullName>
    </submittedName>
</protein>
<accession>A0A9P8LGV9</accession>
<comment type="caution">
    <text evidence="1">The sequence shown here is derived from an EMBL/GenBank/DDBJ whole genome shotgun (WGS) entry which is preliminary data.</text>
</comment>